<sequence length="289" mass="30621">MARPIDYSKWDNMDTGSSDEGEPSAPPAGAAGGPANPAAGDDDLLGYDSFHEIPSGVPIVVTGTSTSATTRPANAPAPGVYSGYDRQDVPPFPANIPRPPAVPNADEVLATYAPCKGDTSCRGLRATSVPETHPVFSQGAVSPVAALVGLPLRVHRTDTRLSLRIPRSATYDNQRATFMMIAPRTGFAGPEWQQGVGSVILARGDRRPLPPQHAEAFLDFCSRLLDMFGNEEPVDPAVEMTPAKWQASGVAAGVVASGAVWGTAFFLAYQRRHARADPIWAHVTLPWEA</sequence>
<dbReference type="Proteomes" id="UP000612055">
    <property type="component" value="Unassembled WGS sequence"/>
</dbReference>
<reference evidence="3" key="1">
    <citation type="journal article" date="2020" name="bioRxiv">
        <title>Comparative genomics of Chlamydomonas.</title>
        <authorList>
            <person name="Craig R.J."/>
            <person name="Hasan A.R."/>
            <person name="Ness R.W."/>
            <person name="Keightley P.D."/>
        </authorList>
    </citation>
    <scope>NUCLEOTIDE SEQUENCE</scope>
    <source>
        <strain evidence="3">CCAP 11/70</strain>
    </source>
</reference>
<dbReference type="OrthoDB" id="535320at2759"/>
<proteinExistence type="predicted"/>
<feature type="region of interest" description="Disordered" evidence="1">
    <location>
        <begin position="1"/>
        <end position="48"/>
    </location>
</feature>
<evidence type="ECO:0000313" key="3">
    <source>
        <dbReference type="EMBL" id="KAG2496162.1"/>
    </source>
</evidence>
<keyword evidence="2" id="KW-1133">Transmembrane helix</keyword>
<protein>
    <submittedName>
        <fullName evidence="3">Uncharacterized protein</fullName>
    </submittedName>
</protein>
<name>A0A835Y6V8_9CHLO</name>
<feature type="transmembrane region" description="Helical" evidence="2">
    <location>
        <begin position="250"/>
        <end position="269"/>
    </location>
</feature>
<dbReference type="AlphaFoldDB" id="A0A835Y6V8"/>
<keyword evidence="2" id="KW-0812">Transmembrane</keyword>
<keyword evidence="2" id="KW-0472">Membrane</keyword>
<feature type="compositionally biased region" description="Low complexity" evidence="1">
    <location>
        <begin position="27"/>
        <end position="39"/>
    </location>
</feature>
<dbReference type="EMBL" id="JAEHOE010000020">
    <property type="protein sequence ID" value="KAG2496162.1"/>
    <property type="molecule type" value="Genomic_DNA"/>
</dbReference>
<feature type="compositionally biased region" description="Basic and acidic residues" evidence="1">
    <location>
        <begin position="1"/>
        <end position="12"/>
    </location>
</feature>
<evidence type="ECO:0000256" key="2">
    <source>
        <dbReference type="SAM" id="Phobius"/>
    </source>
</evidence>
<keyword evidence="4" id="KW-1185">Reference proteome</keyword>
<gene>
    <name evidence="3" type="ORF">HYH03_005764</name>
</gene>
<accession>A0A835Y6V8</accession>
<evidence type="ECO:0000256" key="1">
    <source>
        <dbReference type="SAM" id="MobiDB-lite"/>
    </source>
</evidence>
<comment type="caution">
    <text evidence="3">The sequence shown here is derived from an EMBL/GenBank/DDBJ whole genome shotgun (WGS) entry which is preliminary data.</text>
</comment>
<organism evidence="3 4">
    <name type="scientific">Edaphochlamys debaryana</name>
    <dbReference type="NCBI Taxonomy" id="47281"/>
    <lineage>
        <taxon>Eukaryota</taxon>
        <taxon>Viridiplantae</taxon>
        <taxon>Chlorophyta</taxon>
        <taxon>core chlorophytes</taxon>
        <taxon>Chlorophyceae</taxon>
        <taxon>CS clade</taxon>
        <taxon>Chlamydomonadales</taxon>
        <taxon>Chlamydomonadales incertae sedis</taxon>
        <taxon>Edaphochlamys</taxon>
    </lineage>
</organism>
<evidence type="ECO:0000313" key="4">
    <source>
        <dbReference type="Proteomes" id="UP000612055"/>
    </source>
</evidence>
<feature type="region of interest" description="Disordered" evidence="1">
    <location>
        <begin position="66"/>
        <end position="88"/>
    </location>
</feature>